<dbReference type="SFLD" id="SFLDS00029">
    <property type="entry name" value="Radical_SAM"/>
    <property type="match status" value="1"/>
</dbReference>
<evidence type="ECO:0000256" key="1">
    <source>
        <dbReference type="ARBA" id="ARBA00001966"/>
    </source>
</evidence>
<dbReference type="SUPFAM" id="SSF102114">
    <property type="entry name" value="Radical SAM enzymes"/>
    <property type="match status" value="1"/>
</dbReference>
<protein>
    <submittedName>
        <fullName evidence="8">Radical SAM protein</fullName>
    </submittedName>
</protein>
<evidence type="ECO:0000256" key="3">
    <source>
        <dbReference type="ARBA" id="ARBA00022723"/>
    </source>
</evidence>
<dbReference type="InterPro" id="IPR013785">
    <property type="entry name" value="Aldolase_TIM"/>
</dbReference>
<evidence type="ECO:0000313" key="8">
    <source>
        <dbReference type="EMBL" id="MCQ1531098.1"/>
    </source>
</evidence>
<dbReference type="SMART" id="SM00729">
    <property type="entry name" value="Elp3"/>
    <property type="match status" value="1"/>
</dbReference>
<feature type="domain" description="B12-binding" evidence="6">
    <location>
        <begin position="118"/>
        <end position="254"/>
    </location>
</feature>
<evidence type="ECO:0000256" key="4">
    <source>
        <dbReference type="ARBA" id="ARBA00023004"/>
    </source>
</evidence>
<dbReference type="PANTHER" id="PTHR43409">
    <property type="entry name" value="ANAEROBIC MAGNESIUM-PROTOPORPHYRIN IX MONOMETHYL ESTER CYCLASE-RELATED"/>
    <property type="match status" value="1"/>
</dbReference>
<keyword evidence="4" id="KW-0408">Iron</keyword>
<dbReference type="PROSITE" id="PS51332">
    <property type="entry name" value="B12_BINDING"/>
    <property type="match status" value="1"/>
</dbReference>
<evidence type="ECO:0000259" key="6">
    <source>
        <dbReference type="PROSITE" id="PS51332"/>
    </source>
</evidence>
<dbReference type="InterPro" id="IPR006638">
    <property type="entry name" value="Elp3/MiaA/NifB-like_rSAM"/>
</dbReference>
<gene>
    <name evidence="8" type="ORF">LJD61_16350</name>
</gene>
<dbReference type="SUPFAM" id="SSF52242">
    <property type="entry name" value="Cobalamin (vitamin B12)-binding domain"/>
    <property type="match status" value="1"/>
</dbReference>
<proteinExistence type="predicted"/>
<evidence type="ECO:0000256" key="5">
    <source>
        <dbReference type="ARBA" id="ARBA00023014"/>
    </source>
</evidence>
<dbReference type="PROSITE" id="PS51918">
    <property type="entry name" value="RADICAL_SAM"/>
    <property type="match status" value="1"/>
</dbReference>
<sequence length="551" mass="63259">MHKNNFSKHKQNRLRCTMDGVLLAFAPLGNHEHPHLGLPLLKAYLSDHGISRCILRDYNVVIMDRIMVDLMTGDKKVLFGKGDTDVLRLYRGAKEIMRGCTSSDKLKSGWAMDFISNYLRIAGGCIGEISFDPVSFSAIEEEFQKTDMNASNNKVIEYIRDEVVKDILEYNPRVLGFSLIFASQIYYTFLICREVRKWKPDIKIVFGGPQVSLFWKAFINSKIFTPYFDVIVKEQGESAILSLCNYWINGIGSLENIPNIIFKDGILSYKVNPIGANIEMDHVAIPDFRDMPLELYSYAKLPYMMTRGCYWGRCAFCGYRGSHNKHLTSSKEKIINDIKTLKERHNIRIYHLMDDAIAPSYLLDVANEIIKTELDITYAAFLRTERAFTKEVCDVLCKSGLKAVLFGLESANQRVLDTMDKHMDLSTMVEVLSNFKNAGISNYLSCIIGFPTETKSEAYDTIRFLEERKDLYYKAYITPFRLLSDMVDCPEKFSMDSIDFTNPVRHDKNGYVSLEYSYRVNEGMSIEESLEVMREARIRVNSVPPGPIFFR</sequence>
<dbReference type="EMBL" id="JAJEKE010000018">
    <property type="protein sequence ID" value="MCQ1531098.1"/>
    <property type="molecule type" value="Genomic_DNA"/>
</dbReference>
<dbReference type="InterPro" id="IPR058240">
    <property type="entry name" value="rSAM_sf"/>
</dbReference>
<comment type="caution">
    <text evidence="8">The sequence shown here is derived from an EMBL/GenBank/DDBJ whole genome shotgun (WGS) entry which is preliminary data.</text>
</comment>
<feature type="domain" description="Radical SAM core" evidence="7">
    <location>
        <begin position="294"/>
        <end position="519"/>
    </location>
</feature>
<dbReference type="InterPro" id="IPR051198">
    <property type="entry name" value="BchE-like"/>
</dbReference>
<comment type="cofactor">
    <cofactor evidence="1">
        <name>[4Fe-4S] cluster</name>
        <dbReference type="ChEBI" id="CHEBI:49883"/>
    </cofactor>
</comment>
<dbReference type="SFLD" id="SFLDG01082">
    <property type="entry name" value="B12-binding_domain_containing"/>
    <property type="match status" value="1"/>
</dbReference>
<name>A0ABT1NIJ3_9FIRM</name>
<keyword evidence="9" id="KW-1185">Reference proteome</keyword>
<dbReference type="InterPro" id="IPR006158">
    <property type="entry name" value="Cobalamin-bd"/>
</dbReference>
<dbReference type="PANTHER" id="PTHR43409:SF7">
    <property type="entry name" value="BLL1977 PROTEIN"/>
    <property type="match status" value="1"/>
</dbReference>
<dbReference type="Pfam" id="PF02310">
    <property type="entry name" value="B12-binding"/>
    <property type="match status" value="1"/>
</dbReference>
<dbReference type="Proteomes" id="UP001651880">
    <property type="component" value="Unassembled WGS sequence"/>
</dbReference>
<reference evidence="8 9" key="1">
    <citation type="submission" date="2021-10" db="EMBL/GenBank/DDBJ databases">
        <title>Lutispora strain m25 sp. nov., a thermophilic, non-spore-forming bacterium isolated from a lab-scale methanogenic bioreactor digesting anaerobic sludge.</title>
        <authorList>
            <person name="El Houari A."/>
            <person name="Mcdonald J."/>
        </authorList>
    </citation>
    <scope>NUCLEOTIDE SEQUENCE [LARGE SCALE GENOMIC DNA]</scope>
    <source>
        <strain evidence="9">m25</strain>
    </source>
</reference>
<organism evidence="8 9">
    <name type="scientific">Lutispora saccharofermentans</name>
    <dbReference type="NCBI Taxonomy" id="3024236"/>
    <lineage>
        <taxon>Bacteria</taxon>
        <taxon>Bacillati</taxon>
        <taxon>Bacillota</taxon>
        <taxon>Clostridia</taxon>
        <taxon>Lutisporales</taxon>
        <taxon>Lutisporaceae</taxon>
        <taxon>Lutispora</taxon>
    </lineage>
</organism>
<dbReference type="RefSeq" id="WP_255228618.1">
    <property type="nucleotide sequence ID" value="NZ_JAJEKE010000018.1"/>
</dbReference>
<keyword evidence="2" id="KW-0949">S-adenosyl-L-methionine</keyword>
<dbReference type="Gene3D" id="3.20.20.70">
    <property type="entry name" value="Aldolase class I"/>
    <property type="match status" value="1"/>
</dbReference>
<evidence type="ECO:0000313" key="9">
    <source>
        <dbReference type="Proteomes" id="UP001651880"/>
    </source>
</evidence>
<dbReference type="Gene3D" id="3.40.50.280">
    <property type="entry name" value="Cobalamin-binding domain"/>
    <property type="match status" value="1"/>
</dbReference>
<dbReference type="InterPro" id="IPR007197">
    <property type="entry name" value="rSAM"/>
</dbReference>
<evidence type="ECO:0000256" key="2">
    <source>
        <dbReference type="ARBA" id="ARBA00022691"/>
    </source>
</evidence>
<evidence type="ECO:0000259" key="7">
    <source>
        <dbReference type="PROSITE" id="PS51918"/>
    </source>
</evidence>
<dbReference type="Pfam" id="PF04055">
    <property type="entry name" value="Radical_SAM"/>
    <property type="match status" value="1"/>
</dbReference>
<accession>A0ABT1NIJ3</accession>
<keyword evidence="5" id="KW-0411">Iron-sulfur</keyword>
<dbReference type="InterPro" id="IPR036724">
    <property type="entry name" value="Cobalamin-bd_sf"/>
</dbReference>
<keyword evidence="3" id="KW-0479">Metal-binding</keyword>